<dbReference type="InterPro" id="IPR025615">
    <property type="entry name" value="TILa_dom"/>
</dbReference>
<sequence length="544" mass="59001">MGTILLLLGLTATAAAHLLEKPLESYSKQELFHKLEHLHSQCSAKRPGFPFVSNAAACCPDNSVSTCQNCENNNPCGQNAVCWVFGDNKFTCFCHEAFPIGDPYDGCCDGSDSCAIGDPHYKTLDGTYYDYQGTCPYIYSKPCKDDGLSSYYTVKAKNKHFYPNSPVSYVSEVEVSMHDQVIHIDEQLKLTVNGLRTFFPFYYPSKNNPKVSVELRGGYAYVKSREGVLVTFTKAYINLKVPRLPEFVGRDGLCGFAGNLNKNCTDDLIDIDGNGLILPSCRYPVDQNGLKQVAKILDTWRTNEFGGFNPVGSGCESGDAIAEKFVPCDTTQSSQECLPLKQAIDGQGPFGACKALGAQRIQAAYESCSFDGCVIKGSKCQAFTDFVGQCQQLIGNANLGNWRELTGCPMDCAKANPFSTYDACMPGCQPTCQEPNGVEKCGRGCYEGCKCSPGYVLDTAQIPAKCVKVEQCPCVDANGNSHPQNFSWYSNNCTKANVCVGGKIFDRPYSCPANASCGIANGNEACVCNAGFKFNANKTDCVPV</sequence>
<dbReference type="AlphaFoldDB" id="A0AA39GVC7"/>
<keyword evidence="1" id="KW-0722">Serine protease inhibitor</keyword>
<dbReference type="EMBL" id="JAUCMV010000005">
    <property type="protein sequence ID" value="KAK0394252.1"/>
    <property type="molecule type" value="Genomic_DNA"/>
</dbReference>
<keyword evidence="2" id="KW-0732">Signal</keyword>
<dbReference type="SMART" id="SM00216">
    <property type="entry name" value="VWD"/>
    <property type="match status" value="1"/>
</dbReference>
<proteinExistence type="predicted"/>
<dbReference type="PANTHER" id="PTHR46160:SF9">
    <property type="entry name" value="PROTEIN PRY2-RELATED"/>
    <property type="match status" value="1"/>
</dbReference>
<dbReference type="Proteomes" id="UP001175271">
    <property type="component" value="Unassembled WGS sequence"/>
</dbReference>
<dbReference type="Pfam" id="PF12714">
    <property type="entry name" value="TILa"/>
    <property type="match status" value="1"/>
</dbReference>
<dbReference type="InterPro" id="IPR002919">
    <property type="entry name" value="TIL_dom"/>
</dbReference>
<dbReference type="InterPro" id="IPR052749">
    <property type="entry name" value="Alpha-tectorin"/>
</dbReference>
<dbReference type="SUPFAM" id="SSF57567">
    <property type="entry name" value="Serine protease inhibitors"/>
    <property type="match status" value="1"/>
</dbReference>
<dbReference type="InterPro" id="IPR001846">
    <property type="entry name" value="VWF_type-D"/>
</dbReference>
<reference evidence="4" key="1">
    <citation type="submission" date="2023-06" db="EMBL/GenBank/DDBJ databases">
        <title>Genomic analysis of the entomopathogenic nematode Steinernema hermaphroditum.</title>
        <authorList>
            <person name="Schwarz E.M."/>
            <person name="Heppert J.K."/>
            <person name="Baniya A."/>
            <person name="Schwartz H.T."/>
            <person name="Tan C.-H."/>
            <person name="Antoshechkin I."/>
            <person name="Sternberg P.W."/>
            <person name="Goodrich-Blair H."/>
            <person name="Dillman A.R."/>
        </authorList>
    </citation>
    <scope>NUCLEOTIDE SEQUENCE</scope>
    <source>
        <strain evidence="4">PS9179</strain>
        <tissue evidence="4">Whole animal</tissue>
    </source>
</reference>
<protein>
    <recommendedName>
        <fullName evidence="3">VWFD domain-containing protein</fullName>
    </recommendedName>
</protein>
<evidence type="ECO:0000259" key="3">
    <source>
        <dbReference type="PROSITE" id="PS51233"/>
    </source>
</evidence>
<dbReference type="Gene3D" id="2.10.25.10">
    <property type="entry name" value="Laminin"/>
    <property type="match status" value="1"/>
</dbReference>
<dbReference type="PROSITE" id="PS51233">
    <property type="entry name" value="VWFD"/>
    <property type="match status" value="1"/>
</dbReference>
<gene>
    <name evidence="4" type="ORF">QR680_000654</name>
</gene>
<dbReference type="GO" id="GO:0004867">
    <property type="term" value="F:serine-type endopeptidase inhibitor activity"/>
    <property type="evidence" value="ECO:0007669"/>
    <property type="project" value="UniProtKB-KW"/>
</dbReference>
<feature type="chain" id="PRO_5041323314" description="VWFD domain-containing protein" evidence="2">
    <location>
        <begin position="17"/>
        <end position="544"/>
    </location>
</feature>
<name>A0AA39GVC7_9BILA</name>
<keyword evidence="5" id="KW-1185">Reference proteome</keyword>
<dbReference type="CDD" id="cd19941">
    <property type="entry name" value="TIL"/>
    <property type="match status" value="1"/>
</dbReference>
<comment type="caution">
    <text evidence="4">The sequence shown here is derived from an EMBL/GenBank/DDBJ whole genome shotgun (WGS) entry which is preliminary data.</text>
</comment>
<evidence type="ECO:0000313" key="4">
    <source>
        <dbReference type="EMBL" id="KAK0394252.1"/>
    </source>
</evidence>
<feature type="signal peptide" evidence="2">
    <location>
        <begin position="1"/>
        <end position="16"/>
    </location>
</feature>
<feature type="domain" description="VWFD" evidence="3">
    <location>
        <begin position="111"/>
        <end position="316"/>
    </location>
</feature>
<dbReference type="PANTHER" id="PTHR46160">
    <property type="entry name" value="ALPHA-TECTORIN-RELATED"/>
    <property type="match status" value="1"/>
</dbReference>
<dbReference type="Pfam" id="PF00094">
    <property type="entry name" value="VWD"/>
    <property type="match status" value="1"/>
</dbReference>
<dbReference type="InterPro" id="IPR036084">
    <property type="entry name" value="Ser_inhib-like_sf"/>
</dbReference>
<evidence type="ECO:0000256" key="2">
    <source>
        <dbReference type="SAM" id="SignalP"/>
    </source>
</evidence>
<evidence type="ECO:0000256" key="1">
    <source>
        <dbReference type="ARBA" id="ARBA00022900"/>
    </source>
</evidence>
<keyword evidence="1" id="KW-0646">Protease inhibitor</keyword>
<dbReference type="Pfam" id="PF01826">
    <property type="entry name" value="TIL"/>
    <property type="match status" value="1"/>
</dbReference>
<accession>A0AA39GVC7</accession>
<organism evidence="4 5">
    <name type="scientific">Steinernema hermaphroditum</name>
    <dbReference type="NCBI Taxonomy" id="289476"/>
    <lineage>
        <taxon>Eukaryota</taxon>
        <taxon>Metazoa</taxon>
        <taxon>Ecdysozoa</taxon>
        <taxon>Nematoda</taxon>
        <taxon>Chromadorea</taxon>
        <taxon>Rhabditida</taxon>
        <taxon>Tylenchina</taxon>
        <taxon>Panagrolaimomorpha</taxon>
        <taxon>Strongyloidoidea</taxon>
        <taxon>Steinernematidae</taxon>
        <taxon>Steinernema</taxon>
    </lineage>
</organism>
<evidence type="ECO:0000313" key="5">
    <source>
        <dbReference type="Proteomes" id="UP001175271"/>
    </source>
</evidence>